<reference evidence="2 3" key="2">
    <citation type="submission" date="2020-08" db="EMBL/GenBank/DDBJ databases">
        <authorList>
            <person name="Ueki A."/>
            <person name="Tonouchi A."/>
        </authorList>
    </citation>
    <scope>NUCLEOTIDE SEQUENCE [LARGE SCALE GENOMIC DNA]</scope>
    <source>
        <strain evidence="2 3">CTTW</strain>
    </source>
</reference>
<organism evidence="2 3">
    <name type="scientific">Anaerocolumna chitinilytica</name>
    <dbReference type="NCBI Taxonomy" id="1727145"/>
    <lineage>
        <taxon>Bacteria</taxon>
        <taxon>Bacillati</taxon>
        <taxon>Bacillota</taxon>
        <taxon>Clostridia</taxon>
        <taxon>Lachnospirales</taxon>
        <taxon>Lachnospiraceae</taxon>
        <taxon>Anaerocolumna</taxon>
    </lineage>
</organism>
<keyword evidence="1" id="KW-0812">Transmembrane</keyword>
<evidence type="ECO:0000313" key="2">
    <source>
        <dbReference type="EMBL" id="BCJ99467.1"/>
    </source>
</evidence>
<dbReference type="AlphaFoldDB" id="A0A7I8DP15"/>
<gene>
    <name evidence="2" type="ORF">bsdcttw_25080</name>
</gene>
<dbReference type="KEGG" id="acht:bsdcttw_25080"/>
<dbReference type="RefSeq" id="WP_185255235.1">
    <property type="nucleotide sequence ID" value="NZ_AP023368.1"/>
</dbReference>
<proteinExistence type="predicted"/>
<reference evidence="2 3" key="1">
    <citation type="submission" date="2020-08" db="EMBL/GenBank/DDBJ databases">
        <title>Draft genome sequencing of an Anaerocolumna strain isolated from anoxic soil subjected to BSD treatment.</title>
        <authorList>
            <person name="Uek A."/>
            <person name="Tonouchi A."/>
        </authorList>
    </citation>
    <scope>NUCLEOTIDE SEQUENCE [LARGE SCALE GENOMIC DNA]</scope>
    <source>
        <strain evidence="2 3">CTTW</strain>
    </source>
</reference>
<sequence>MKKAKILILFGMIFTILLLLTLRVYHNNLTDVENTKKAQNSKDSNGIETLKQDDYNILLKGSARPENGEISVEKAAEIGFNEYKKTNSDSGKEYKVEMVFLDGILKKTGSWSGHIITEEGSNKYEFLVDGKTGSLDFTDNAKSE</sequence>
<dbReference type="EMBL" id="AP023368">
    <property type="protein sequence ID" value="BCJ99467.1"/>
    <property type="molecule type" value="Genomic_DNA"/>
</dbReference>
<name>A0A7I8DP15_9FIRM</name>
<evidence type="ECO:0000313" key="3">
    <source>
        <dbReference type="Proteomes" id="UP000515703"/>
    </source>
</evidence>
<keyword evidence="3" id="KW-1185">Reference proteome</keyword>
<evidence type="ECO:0000256" key="1">
    <source>
        <dbReference type="SAM" id="Phobius"/>
    </source>
</evidence>
<accession>A0A7I8DP15</accession>
<feature type="transmembrane region" description="Helical" evidence="1">
    <location>
        <begin position="7"/>
        <end position="25"/>
    </location>
</feature>
<protein>
    <submittedName>
        <fullName evidence="2">Uncharacterized protein</fullName>
    </submittedName>
</protein>
<keyword evidence="1" id="KW-0472">Membrane</keyword>
<keyword evidence="1" id="KW-1133">Transmembrane helix</keyword>
<dbReference type="Proteomes" id="UP000515703">
    <property type="component" value="Chromosome"/>
</dbReference>